<accession>D6RQ75</accession>
<feature type="region of interest" description="Disordered" evidence="1">
    <location>
        <begin position="17"/>
        <end position="52"/>
    </location>
</feature>
<evidence type="ECO:0000256" key="1">
    <source>
        <dbReference type="SAM" id="MobiDB-lite"/>
    </source>
</evidence>
<comment type="caution">
    <text evidence="2">The sequence shown here is derived from an EMBL/GenBank/DDBJ whole genome shotgun (WGS) entry which is preliminary data.</text>
</comment>
<evidence type="ECO:0000313" key="3">
    <source>
        <dbReference type="Proteomes" id="UP000001861"/>
    </source>
</evidence>
<protein>
    <submittedName>
        <fullName evidence="2">Uncharacterized protein</fullName>
    </submittedName>
</protein>
<keyword evidence="3" id="KW-1185">Reference proteome</keyword>
<dbReference type="InParanoid" id="D6RQ75"/>
<organism evidence="2 3">
    <name type="scientific">Coprinopsis cinerea (strain Okayama-7 / 130 / ATCC MYA-4618 / FGSC 9003)</name>
    <name type="common">Inky cap fungus</name>
    <name type="synonym">Hormographiella aspergillata</name>
    <dbReference type="NCBI Taxonomy" id="240176"/>
    <lineage>
        <taxon>Eukaryota</taxon>
        <taxon>Fungi</taxon>
        <taxon>Dikarya</taxon>
        <taxon>Basidiomycota</taxon>
        <taxon>Agaricomycotina</taxon>
        <taxon>Agaricomycetes</taxon>
        <taxon>Agaricomycetidae</taxon>
        <taxon>Agaricales</taxon>
        <taxon>Agaricineae</taxon>
        <taxon>Psathyrellaceae</taxon>
        <taxon>Coprinopsis</taxon>
    </lineage>
</organism>
<dbReference type="VEuPathDB" id="FungiDB:CC1G_15282"/>
<reference evidence="2 3" key="1">
    <citation type="journal article" date="2010" name="Proc. Natl. Acad. Sci. U.S.A.">
        <title>Insights into evolution of multicellular fungi from the assembled chromosomes of the mushroom Coprinopsis cinerea (Coprinus cinereus).</title>
        <authorList>
            <person name="Stajich J.E."/>
            <person name="Wilke S.K."/>
            <person name="Ahren D."/>
            <person name="Au C.H."/>
            <person name="Birren B.W."/>
            <person name="Borodovsky M."/>
            <person name="Burns C."/>
            <person name="Canback B."/>
            <person name="Casselton L.A."/>
            <person name="Cheng C.K."/>
            <person name="Deng J."/>
            <person name="Dietrich F.S."/>
            <person name="Fargo D.C."/>
            <person name="Farman M.L."/>
            <person name="Gathman A.C."/>
            <person name="Goldberg J."/>
            <person name="Guigo R."/>
            <person name="Hoegger P.J."/>
            <person name="Hooker J.B."/>
            <person name="Huggins A."/>
            <person name="James T.Y."/>
            <person name="Kamada T."/>
            <person name="Kilaru S."/>
            <person name="Kodira C."/>
            <person name="Kues U."/>
            <person name="Kupfer D."/>
            <person name="Kwan H.S."/>
            <person name="Lomsadze A."/>
            <person name="Li W."/>
            <person name="Lilly W.W."/>
            <person name="Ma L.J."/>
            <person name="Mackey A.J."/>
            <person name="Manning G."/>
            <person name="Martin F."/>
            <person name="Muraguchi H."/>
            <person name="Natvig D.O."/>
            <person name="Palmerini H."/>
            <person name="Ramesh M.A."/>
            <person name="Rehmeyer C.J."/>
            <person name="Roe B.A."/>
            <person name="Shenoy N."/>
            <person name="Stanke M."/>
            <person name="Ter-Hovhannisyan V."/>
            <person name="Tunlid A."/>
            <person name="Velagapudi R."/>
            <person name="Vision T.J."/>
            <person name="Zeng Q."/>
            <person name="Zolan M.E."/>
            <person name="Pukkila P.J."/>
        </authorList>
    </citation>
    <scope>NUCLEOTIDE SEQUENCE [LARGE SCALE GENOMIC DNA]</scope>
    <source>
        <strain evidence="3">Okayama-7 / 130 / ATCC MYA-4618 / FGSC 9003</strain>
    </source>
</reference>
<dbReference type="RefSeq" id="XP_002910375.1">
    <property type="nucleotide sequence ID" value="XM_002910329.1"/>
</dbReference>
<dbReference type="Proteomes" id="UP000001861">
    <property type="component" value="Unassembled WGS sequence"/>
</dbReference>
<dbReference type="AlphaFoldDB" id="D6RQ75"/>
<proteinExistence type="predicted"/>
<name>D6RQ75_COPC7</name>
<evidence type="ECO:0000313" key="2">
    <source>
        <dbReference type="EMBL" id="EFI26881.1"/>
    </source>
</evidence>
<feature type="compositionally biased region" description="Basic and acidic residues" evidence="1">
    <location>
        <begin position="23"/>
        <end position="41"/>
    </location>
</feature>
<dbReference type="KEGG" id="cci:CC1G_15282"/>
<gene>
    <name evidence="2" type="ORF">CC1G_15282</name>
</gene>
<dbReference type="EMBL" id="AACS02000010">
    <property type="protein sequence ID" value="EFI26881.1"/>
    <property type="molecule type" value="Genomic_DNA"/>
</dbReference>
<dbReference type="GeneID" id="9380334"/>
<sequence>MQLILMIGGWVEEATSVQPVSREPLDGERRGKSTRTRDAPAGRRASAFPRTLQVRRALQSPLRVALDASRKRPQR</sequence>
<dbReference type="HOGENOM" id="CLU_2670972_0_0_1"/>